<protein>
    <recommendedName>
        <fullName evidence="1">non-specific serine/threonine protein kinase</fullName>
        <ecNumber evidence="1">2.7.11.1</ecNumber>
    </recommendedName>
</protein>
<dbReference type="PROSITE" id="PS00107">
    <property type="entry name" value="PROTEIN_KINASE_ATP"/>
    <property type="match status" value="1"/>
</dbReference>
<keyword evidence="5 11" id="KW-0418">Kinase</keyword>
<gene>
    <name evidence="11" type="ORF">DW654_03045</name>
</gene>
<evidence type="ECO:0000256" key="4">
    <source>
        <dbReference type="ARBA" id="ARBA00022741"/>
    </source>
</evidence>
<dbReference type="EMBL" id="QRHP01000002">
    <property type="protein sequence ID" value="RHF86579.1"/>
    <property type="molecule type" value="Genomic_DNA"/>
</dbReference>
<evidence type="ECO:0000259" key="10">
    <source>
        <dbReference type="PROSITE" id="PS50011"/>
    </source>
</evidence>
<comment type="catalytic activity">
    <reaction evidence="7">
        <text>L-threonyl-[protein] + ATP = O-phospho-L-threonyl-[protein] + ADP + H(+)</text>
        <dbReference type="Rhea" id="RHEA:46608"/>
        <dbReference type="Rhea" id="RHEA-COMP:11060"/>
        <dbReference type="Rhea" id="RHEA-COMP:11605"/>
        <dbReference type="ChEBI" id="CHEBI:15378"/>
        <dbReference type="ChEBI" id="CHEBI:30013"/>
        <dbReference type="ChEBI" id="CHEBI:30616"/>
        <dbReference type="ChEBI" id="CHEBI:61977"/>
        <dbReference type="ChEBI" id="CHEBI:456216"/>
        <dbReference type="EC" id="2.7.11.1"/>
    </reaction>
</comment>
<dbReference type="CDD" id="cd14014">
    <property type="entry name" value="STKc_PknB_like"/>
    <property type="match status" value="1"/>
</dbReference>
<feature type="binding site" evidence="9">
    <location>
        <position position="35"/>
    </location>
    <ligand>
        <name>ATP</name>
        <dbReference type="ChEBI" id="CHEBI:30616"/>
    </ligand>
</feature>
<dbReference type="EC" id="2.7.11.1" evidence="1"/>
<dbReference type="PANTHER" id="PTHR24363">
    <property type="entry name" value="SERINE/THREONINE PROTEIN KINASE"/>
    <property type="match status" value="1"/>
</dbReference>
<dbReference type="GO" id="GO:0005524">
    <property type="term" value="F:ATP binding"/>
    <property type="evidence" value="ECO:0007669"/>
    <property type="project" value="UniProtKB-UniRule"/>
</dbReference>
<sequence length="443" mass="49583">MLFGKYRVLSTLGTGNSSTVYLAEHIRLNVYRAIKCIPKDTSPVSSLSSEATLLKDLNHPGIPIIYDVEEDEHFFYIIEEFIQGQSIDTFVSDQKISHELLIKFGIQLCDILDYLHHLVPYPILYQDLKPEHIIVCGNQIKLIDFGIASFFTGSGKNYQIYGTMDFAAPEALNGLPVTPSADVYGLGKVLQYLSSYTTDPCSTIFQTIIQKATAYDAADRYETVRLFKEALEQDLKTACPSVSHLTIKNISVFGSKPGIGTTHIAIALASTLTANGYPAVYTERNGNNHLRSMLQEHPAVREQNGICYYKYFRGIPDYGQGIEPPDSKDAIYVKDFGVYQKDIIELGPENFNLFILSGSPWDLAQTISTGLELSRLGNTAFICNYNNQSSAKKLAGKLGCKVYCFPFDGDAFTCTETKTDLFFHVLSFERGKKKFLNFRKRQP</sequence>
<dbReference type="PROSITE" id="PS50011">
    <property type="entry name" value="PROTEIN_KINASE_DOM"/>
    <property type="match status" value="1"/>
</dbReference>
<evidence type="ECO:0000256" key="6">
    <source>
        <dbReference type="ARBA" id="ARBA00022840"/>
    </source>
</evidence>
<evidence type="ECO:0000313" key="12">
    <source>
        <dbReference type="Proteomes" id="UP000283701"/>
    </source>
</evidence>
<evidence type="ECO:0000256" key="2">
    <source>
        <dbReference type="ARBA" id="ARBA00022527"/>
    </source>
</evidence>
<proteinExistence type="predicted"/>
<keyword evidence="3" id="KW-0808">Transferase</keyword>
<dbReference type="AlphaFoldDB" id="A0A414R0J9"/>
<evidence type="ECO:0000313" key="11">
    <source>
        <dbReference type="EMBL" id="RHF86579.1"/>
    </source>
</evidence>
<dbReference type="InterPro" id="IPR011009">
    <property type="entry name" value="Kinase-like_dom_sf"/>
</dbReference>
<keyword evidence="2 11" id="KW-0723">Serine/threonine-protein kinase</keyword>
<evidence type="ECO:0000256" key="7">
    <source>
        <dbReference type="ARBA" id="ARBA00047899"/>
    </source>
</evidence>
<evidence type="ECO:0000256" key="8">
    <source>
        <dbReference type="ARBA" id="ARBA00048679"/>
    </source>
</evidence>
<evidence type="ECO:0000256" key="1">
    <source>
        <dbReference type="ARBA" id="ARBA00012513"/>
    </source>
</evidence>
<dbReference type="GO" id="GO:0004674">
    <property type="term" value="F:protein serine/threonine kinase activity"/>
    <property type="evidence" value="ECO:0007669"/>
    <property type="project" value="UniProtKB-KW"/>
</dbReference>
<feature type="domain" description="Protein kinase" evidence="10">
    <location>
        <begin position="6"/>
        <end position="312"/>
    </location>
</feature>
<comment type="caution">
    <text evidence="11">The sequence shown here is derived from an EMBL/GenBank/DDBJ whole genome shotgun (WGS) entry which is preliminary data.</text>
</comment>
<keyword evidence="4 9" id="KW-0547">Nucleotide-binding</keyword>
<comment type="catalytic activity">
    <reaction evidence="8">
        <text>L-seryl-[protein] + ATP = O-phospho-L-seryl-[protein] + ADP + H(+)</text>
        <dbReference type="Rhea" id="RHEA:17989"/>
        <dbReference type="Rhea" id="RHEA-COMP:9863"/>
        <dbReference type="Rhea" id="RHEA-COMP:11604"/>
        <dbReference type="ChEBI" id="CHEBI:15378"/>
        <dbReference type="ChEBI" id="CHEBI:29999"/>
        <dbReference type="ChEBI" id="CHEBI:30616"/>
        <dbReference type="ChEBI" id="CHEBI:83421"/>
        <dbReference type="ChEBI" id="CHEBI:456216"/>
        <dbReference type="EC" id="2.7.11.1"/>
    </reaction>
</comment>
<organism evidence="11 12">
    <name type="scientific">Roseburia inulinivorans</name>
    <dbReference type="NCBI Taxonomy" id="360807"/>
    <lineage>
        <taxon>Bacteria</taxon>
        <taxon>Bacillati</taxon>
        <taxon>Bacillota</taxon>
        <taxon>Clostridia</taxon>
        <taxon>Lachnospirales</taxon>
        <taxon>Lachnospiraceae</taxon>
        <taxon>Roseburia</taxon>
    </lineage>
</organism>
<keyword evidence="6 9" id="KW-0067">ATP-binding</keyword>
<evidence type="ECO:0000256" key="3">
    <source>
        <dbReference type="ARBA" id="ARBA00022679"/>
    </source>
</evidence>
<dbReference type="Proteomes" id="UP000283701">
    <property type="component" value="Unassembled WGS sequence"/>
</dbReference>
<evidence type="ECO:0000256" key="9">
    <source>
        <dbReference type="PROSITE-ProRule" id="PRU10141"/>
    </source>
</evidence>
<evidence type="ECO:0000256" key="5">
    <source>
        <dbReference type="ARBA" id="ARBA00022777"/>
    </source>
</evidence>
<dbReference type="InterPro" id="IPR017441">
    <property type="entry name" value="Protein_kinase_ATP_BS"/>
</dbReference>
<dbReference type="InterPro" id="IPR000719">
    <property type="entry name" value="Prot_kinase_dom"/>
</dbReference>
<name>A0A414R0J9_9FIRM</name>
<dbReference type="Pfam" id="PF00069">
    <property type="entry name" value="Pkinase"/>
    <property type="match status" value="1"/>
</dbReference>
<dbReference type="SUPFAM" id="SSF56112">
    <property type="entry name" value="Protein kinase-like (PK-like)"/>
    <property type="match status" value="1"/>
</dbReference>
<dbReference type="Gene3D" id="1.10.510.10">
    <property type="entry name" value="Transferase(Phosphotransferase) domain 1"/>
    <property type="match status" value="1"/>
</dbReference>
<accession>A0A414R0J9</accession>
<reference evidence="11 12" key="1">
    <citation type="submission" date="2018-08" db="EMBL/GenBank/DDBJ databases">
        <title>A genome reference for cultivated species of the human gut microbiota.</title>
        <authorList>
            <person name="Zou Y."/>
            <person name="Xue W."/>
            <person name="Luo G."/>
        </authorList>
    </citation>
    <scope>NUCLEOTIDE SEQUENCE [LARGE SCALE GENOMIC DNA]</scope>
    <source>
        <strain evidence="11 12">AM23-23AC</strain>
    </source>
</reference>
<dbReference type="PANTHER" id="PTHR24363:SF0">
    <property type="entry name" value="SERINE_THREONINE KINASE LIKE DOMAIN CONTAINING 1"/>
    <property type="match status" value="1"/>
</dbReference>